<evidence type="ECO:0000256" key="6">
    <source>
        <dbReference type="SAM" id="MobiDB-lite"/>
    </source>
</evidence>
<dbReference type="Pfam" id="PF07716">
    <property type="entry name" value="bZIP_2"/>
    <property type="match status" value="1"/>
</dbReference>
<dbReference type="InterPro" id="IPR047106">
    <property type="entry name" value="NFIL3-like_bZIP"/>
</dbReference>
<organism evidence="8 9">
    <name type="scientific">Betta splendens</name>
    <name type="common">Siamese fighting fish</name>
    <dbReference type="NCBI Taxonomy" id="158456"/>
    <lineage>
        <taxon>Eukaryota</taxon>
        <taxon>Metazoa</taxon>
        <taxon>Chordata</taxon>
        <taxon>Craniata</taxon>
        <taxon>Vertebrata</taxon>
        <taxon>Euteleostomi</taxon>
        <taxon>Actinopterygii</taxon>
        <taxon>Neopterygii</taxon>
        <taxon>Teleostei</taxon>
        <taxon>Neoteleostei</taxon>
        <taxon>Acanthomorphata</taxon>
        <taxon>Anabantaria</taxon>
        <taxon>Anabantiformes</taxon>
        <taxon>Anabantoidei</taxon>
        <taxon>Osphronemidae</taxon>
        <taxon>Betta</taxon>
    </lineage>
</organism>
<dbReference type="InterPro" id="IPR047229">
    <property type="entry name" value="NFIL3-like"/>
</dbReference>
<evidence type="ECO:0000256" key="3">
    <source>
        <dbReference type="ARBA" id="ARBA00023125"/>
    </source>
</evidence>
<dbReference type="GO" id="GO:0005634">
    <property type="term" value="C:nucleus"/>
    <property type="evidence" value="ECO:0007669"/>
    <property type="project" value="TreeGrafter"/>
</dbReference>
<dbReference type="GO" id="GO:0003677">
    <property type="term" value="F:DNA binding"/>
    <property type="evidence" value="ECO:0007669"/>
    <property type="project" value="UniProtKB-KW"/>
</dbReference>
<proteinExistence type="inferred from homology"/>
<dbReference type="AlphaFoldDB" id="A0A6P7M5A9"/>
<accession>A0A6P7M5A9</accession>
<keyword evidence="2" id="KW-0805">Transcription regulation</keyword>
<dbReference type="RefSeq" id="XP_029001427.1">
    <property type="nucleotide sequence ID" value="XM_029145594.3"/>
</dbReference>
<dbReference type="PROSITE" id="PS50217">
    <property type="entry name" value="BZIP"/>
    <property type="match status" value="1"/>
</dbReference>
<evidence type="ECO:0000313" key="8">
    <source>
        <dbReference type="Proteomes" id="UP000515150"/>
    </source>
</evidence>
<dbReference type="GO" id="GO:0003700">
    <property type="term" value="F:DNA-binding transcription factor activity"/>
    <property type="evidence" value="ECO:0007669"/>
    <property type="project" value="InterPro"/>
</dbReference>
<dbReference type="InterPro" id="IPR046347">
    <property type="entry name" value="bZIP_sf"/>
</dbReference>
<keyword evidence="3" id="KW-0238">DNA-binding</keyword>
<reference evidence="9" key="1">
    <citation type="submission" date="2025-08" db="UniProtKB">
        <authorList>
            <consortium name="RefSeq"/>
        </authorList>
    </citation>
    <scope>IDENTIFICATION</scope>
</reference>
<feature type="region of interest" description="Disordered" evidence="6">
    <location>
        <begin position="167"/>
        <end position="254"/>
    </location>
</feature>
<gene>
    <name evidence="9" type="primary">si:dkey-172o19.2</name>
</gene>
<name>A0A6P7M5A9_BETSP</name>
<feature type="compositionally biased region" description="Basic and acidic residues" evidence="6">
    <location>
        <begin position="332"/>
        <end position="341"/>
    </location>
</feature>
<dbReference type="InterPro" id="IPR004827">
    <property type="entry name" value="bZIP"/>
</dbReference>
<keyword evidence="5" id="KW-0539">Nucleus</keyword>
<dbReference type="KEGG" id="bspl:114852906"/>
<evidence type="ECO:0000256" key="2">
    <source>
        <dbReference type="ARBA" id="ARBA00023015"/>
    </source>
</evidence>
<dbReference type="Proteomes" id="UP000515150">
    <property type="component" value="Chromosome 4"/>
</dbReference>
<evidence type="ECO:0000256" key="1">
    <source>
        <dbReference type="ARBA" id="ARBA00006079"/>
    </source>
</evidence>
<dbReference type="InParanoid" id="A0A6P7M5A9"/>
<keyword evidence="4" id="KW-0804">Transcription</keyword>
<dbReference type="PANTHER" id="PTHR15284:SF6">
    <property type="entry name" value="HYPOTHETICAL LOC799271-RELATED"/>
    <property type="match status" value="1"/>
</dbReference>
<evidence type="ECO:0000259" key="7">
    <source>
        <dbReference type="PROSITE" id="PS50217"/>
    </source>
</evidence>
<keyword evidence="8" id="KW-1185">Reference proteome</keyword>
<feature type="region of interest" description="Disordered" evidence="6">
    <location>
        <begin position="1"/>
        <end position="28"/>
    </location>
</feature>
<dbReference type="PANTHER" id="PTHR15284">
    <property type="entry name" value="NUCLEAR FACTOR INTERLEUKIN-3-REGULATED PROTEIN"/>
    <property type="match status" value="1"/>
</dbReference>
<feature type="region of interest" description="Disordered" evidence="6">
    <location>
        <begin position="51"/>
        <end position="88"/>
    </location>
</feature>
<dbReference type="PROSITE" id="PS00036">
    <property type="entry name" value="BZIP_BASIC"/>
    <property type="match status" value="1"/>
</dbReference>
<dbReference type="SMART" id="SM00338">
    <property type="entry name" value="BRLZ"/>
    <property type="match status" value="1"/>
</dbReference>
<dbReference type="GeneID" id="114852906"/>
<evidence type="ECO:0000256" key="5">
    <source>
        <dbReference type="ARBA" id="ARBA00023242"/>
    </source>
</evidence>
<dbReference type="SUPFAM" id="SSF57959">
    <property type="entry name" value="Leucine zipper domain"/>
    <property type="match status" value="1"/>
</dbReference>
<protein>
    <submittedName>
        <fullName evidence="9">Nuclear factor interleukin-3-regulated protein</fullName>
    </submittedName>
</protein>
<sequence>MSNPSSPAGAESSSAESSGYKDSDPERGFLLPVTRSSLLARRLLGLRACSSHMSPTRRRKREMIPADKKDSSYWDKRRKNNEAAKRSREKRRLNDLMLESQLLALSEENAQLRARVLSLQYHSSLSAEKSKVAACAASTLPSPRPTHGPALLHAGLWGSSRSIPASALARRQRETAGSPLETKIPGFSSLRGAGGFHPLSPQTGGRQQSWPLSGPHAPPPQTAMAGRKSAEAEMDAQRQVSSSDDFPTSSNQFSSPLSSIRGILSAPDALPHPPHLPYQPQNWLVPRVNPSAVYNNLLLPWRSSYLPPPAVYPCLPLCIQDRQAQGLGTEADTLRGEKSRFGDAPVGMSQLSPERR</sequence>
<feature type="compositionally biased region" description="Low complexity" evidence="6">
    <location>
        <begin position="1"/>
        <end position="18"/>
    </location>
</feature>
<comment type="similarity">
    <text evidence="1">Belongs to the bZIP family. NFIL3 subfamily.</text>
</comment>
<evidence type="ECO:0000256" key="4">
    <source>
        <dbReference type="ARBA" id="ARBA00023163"/>
    </source>
</evidence>
<feature type="compositionally biased region" description="Basic and acidic residues" evidence="6">
    <location>
        <begin position="62"/>
        <end position="86"/>
    </location>
</feature>
<feature type="compositionally biased region" description="Polar residues" evidence="6">
    <location>
        <begin position="200"/>
        <end position="211"/>
    </location>
</feature>
<evidence type="ECO:0000313" key="9">
    <source>
        <dbReference type="RefSeq" id="XP_029001427.1"/>
    </source>
</evidence>
<feature type="compositionally biased region" description="Polar residues" evidence="6">
    <location>
        <begin position="238"/>
        <end position="254"/>
    </location>
</feature>
<dbReference type="GO" id="GO:0007623">
    <property type="term" value="P:circadian rhythm"/>
    <property type="evidence" value="ECO:0007669"/>
    <property type="project" value="TreeGrafter"/>
</dbReference>
<dbReference type="FunFam" id="1.20.5.170:FF:000025">
    <property type="entry name" value="nuclear factor interleukin-3-regulated protein-like"/>
    <property type="match status" value="1"/>
</dbReference>
<feature type="region of interest" description="Disordered" evidence="6">
    <location>
        <begin position="332"/>
        <end position="356"/>
    </location>
</feature>
<dbReference type="OrthoDB" id="6151507at2759"/>
<feature type="domain" description="BZIP" evidence="7">
    <location>
        <begin position="70"/>
        <end position="120"/>
    </location>
</feature>
<dbReference type="CDD" id="cd14694">
    <property type="entry name" value="bZIP_NFIL3"/>
    <property type="match status" value="1"/>
</dbReference>
<dbReference type="Gene3D" id="1.20.5.170">
    <property type="match status" value="1"/>
</dbReference>